<comment type="subcellular location">
    <subcellularLocation>
        <location evidence="1">Nucleus</location>
    </subcellularLocation>
</comment>
<dbReference type="SUPFAM" id="SSF47113">
    <property type="entry name" value="Histone-fold"/>
    <property type="match status" value="1"/>
</dbReference>
<keyword evidence="5" id="KW-1185">Reference proteome</keyword>
<organism evidence="4 5">
    <name type="scientific">Rhizophlyctis rosea</name>
    <dbReference type="NCBI Taxonomy" id="64517"/>
    <lineage>
        <taxon>Eukaryota</taxon>
        <taxon>Fungi</taxon>
        <taxon>Fungi incertae sedis</taxon>
        <taxon>Chytridiomycota</taxon>
        <taxon>Chytridiomycota incertae sedis</taxon>
        <taxon>Chytridiomycetes</taxon>
        <taxon>Rhizophlyctidales</taxon>
        <taxon>Rhizophlyctidaceae</taxon>
        <taxon>Rhizophlyctis</taxon>
    </lineage>
</organism>
<keyword evidence="2" id="KW-0539">Nucleus</keyword>
<proteinExistence type="predicted"/>
<dbReference type="PANTHER" id="PTHR47173:SF2">
    <property type="entry name" value="PROTEIN DR1 HOMOLOG ISOFORM X1"/>
    <property type="match status" value="1"/>
</dbReference>
<gene>
    <name evidence="4" type="primary">NCB2</name>
    <name evidence="4" type="ORF">HK097_002669</name>
</gene>
<dbReference type="Proteomes" id="UP001212841">
    <property type="component" value="Unassembled WGS sequence"/>
</dbReference>
<reference evidence="4" key="1">
    <citation type="submission" date="2020-05" db="EMBL/GenBank/DDBJ databases">
        <title>Phylogenomic resolution of chytrid fungi.</title>
        <authorList>
            <person name="Stajich J.E."/>
            <person name="Amses K."/>
            <person name="Simmons R."/>
            <person name="Seto K."/>
            <person name="Myers J."/>
            <person name="Bonds A."/>
            <person name="Quandt C.A."/>
            <person name="Barry K."/>
            <person name="Liu P."/>
            <person name="Grigoriev I."/>
            <person name="Longcore J.E."/>
            <person name="James T.Y."/>
        </authorList>
    </citation>
    <scope>NUCLEOTIDE SEQUENCE</scope>
    <source>
        <strain evidence="4">JEL0318</strain>
    </source>
</reference>
<dbReference type="AlphaFoldDB" id="A0AAD5SFD8"/>
<sequence>MDDDLDGLSGAPDEDLSLPKATVAKLIQEMMPKDMTCAKETRDVLAECCVEFIHLLSSEANEICEKEAKKTIAGDHVIAALKSLGFEDFVDEVMEVYEDHTKTQKDREKKTLKPKMELSAEEAAAIQERMFAEAKARMMATATGTPPASGNGSS</sequence>
<dbReference type="InterPro" id="IPR009072">
    <property type="entry name" value="Histone-fold"/>
</dbReference>
<evidence type="ECO:0000313" key="5">
    <source>
        <dbReference type="Proteomes" id="UP001212841"/>
    </source>
</evidence>
<dbReference type="CDD" id="cd22905">
    <property type="entry name" value="HFD_Dr1"/>
    <property type="match status" value="1"/>
</dbReference>
<dbReference type="PANTHER" id="PTHR47173">
    <property type="entry name" value="PROTEIN DR1 HOMOLOG"/>
    <property type="match status" value="1"/>
</dbReference>
<dbReference type="FunFam" id="1.10.20.10:FF:000019">
    <property type="entry name" value="Negative cofactor 2 beta"/>
    <property type="match status" value="1"/>
</dbReference>
<evidence type="ECO:0000313" key="4">
    <source>
        <dbReference type="EMBL" id="KAJ3054083.1"/>
    </source>
</evidence>
<dbReference type="Pfam" id="PF00808">
    <property type="entry name" value="CBFD_NFYB_HMF"/>
    <property type="match status" value="1"/>
</dbReference>
<evidence type="ECO:0000259" key="3">
    <source>
        <dbReference type="Pfam" id="PF00808"/>
    </source>
</evidence>
<feature type="domain" description="Transcription factor CBF/NF-Y/archaeal histone" evidence="3">
    <location>
        <begin position="17"/>
        <end position="81"/>
    </location>
</feature>
<name>A0AAD5SFD8_9FUNG</name>
<evidence type="ECO:0000256" key="2">
    <source>
        <dbReference type="ARBA" id="ARBA00023242"/>
    </source>
</evidence>
<evidence type="ECO:0000256" key="1">
    <source>
        <dbReference type="ARBA" id="ARBA00004123"/>
    </source>
</evidence>
<dbReference type="GO" id="GO:0005634">
    <property type="term" value="C:nucleus"/>
    <property type="evidence" value="ECO:0007669"/>
    <property type="project" value="UniProtKB-SubCell"/>
</dbReference>
<accession>A0AAD5SFD8</accession>
<protein>
    <submittedName>
        <fullName evidence="4">Negative cofactor 2 transcription regulator complex subunit ncb2</fullName>
    </submittedName>
</protein>
<comment type="caution">
    <text evidence="4">The sequence shown here is derived from an EMBL/GenBank/DDBJ whole genome shotgun (WGS) entry which is preliminary data.</text>
</comment>
<dbReference type="EMBL" id="JADGJD010000159">
    <property type="protein sequence ID" value="KAJ3054083.1"/>
    <property type="molecule type" value="Genomic_DNA"/>
</dbReference>
<dbReference type="Gene3D" id="1.10.20.10">
    <property type="entry name" value="Histone, subunit A"/>
    <property type="match status" value="1"/>
</dbReference>
<dbReference type="GO" id="GO:0046982">
    <property type="term" value="F:protein heterodimerization activity"/>
    <property type="evidence" value="ECO:0007669"/>
    <property type="project" value="InterPro"/>
</dbReference>
<dbReference type="InterPro" id="IPR044255">
    <property type="entry name" value="Dr1-like"/>
</dbReference>
<dbReference type="InterPro" id="IPR003958">
    <property type="entry name" value="CBFA_NFYB_domain"/>
</dbReference>